<dbReference type="AlphaFoldDB" id="A0A2N7TZJ0"/>
<evidence type="ECO:0000313" key="3">
    <source>
        <dbReference type="Proteomes" id="UP000235803"/>
    </source>
</evidence>
<dbReference type="PANTHER" id="PTHR38011:SF12">
    <property type="entry name" value="BIFUNCTIONAL DEAMINASE-REDUCTASE DOMAIN PROTEIN"/>
    <property type="match status" value="1"/>
</dbReference>
<dbReference type="GO" id="GO:0008703">
    <property type="term" value="F:5-amino-6-(5-phosphoribosylamino)uracil reductase activity"/>
    <property type="evidence" value="ECO:0007669"/>
    <property type="project" value="InterPro"/>
</dbReference>
<dbReference type="RefSeq" id="WP_102654552.1">
    <property type="nucleotide sequence ID" value="NZ_PNRF01000034.1"/>
</dbReference>
<name>A0A2N7TZJ0_9GAMM</name>
<protein>
    <submittedName>
        <fullName evidence="2">Deaminase</fullName>
    </submittedName>
</protein>
<dbReference type="Pfam" id="PF01872">
    <property type="entry name" value="RibD_C"/>
    <property type="match status" value="1"/>
</dbReference>
<dbReference type="Gene3D" id="3.40.430.10">
    <property type="entry name" value="Dihydrofolate Reductase, subunit A"/>
    <property type="match status" value="1"/>
</dbReference>
<sequence>MSQLRVSCFSISLDGFAAGPEQSLENPMGINGMEIHDWVFPTATFRRRVLGQEGGETGADDDLVVRGFENVGAWIMGRNMFGPVRGPWRDESWKGWWGDSPPFHSPVFVLTHHVRDPIEMPGGTTFHFVTQSIHAALERAREAAGEKDVRLGGGVATIQQYLRAQLVDELHLAITPVLLGAGERLFSGIDMRALGYRCVEKAVTDRATHLVLQRRD</sequence>
<gene>
    <name evidence="2" type="ORF">C1H69_16885</name>
</gene>
<dbReference type="OrthoDB" id="2313602at2"/>
<dbReference type="InterPro" id="IPR024072">
    <property type="entry name" value="DHFR-like_dom_sf"/>
</dbReference>
<comment type="caution">
    <text evidence="2">The sequence shown here is derived from an EMBL/GenBank/DDBJ whole genome shotgun (WGS) entry which is preliminary data.</text>
</comment>
<dbReference type="EMBL" id="PNRF01000034">
    <property type="protein sequence ID" value="PMR73595.1"/>
    <property type="molecule type" value="Genomic_DNA"/>
</dbReference>
<dbReference type="GO" id="GO:0009231">
    <property type="term" value="P:riboflavin biosynthetic process"/>
    <property type="evidence" value="ECO:0007669"/>
    <property type="project" value="InterPro"/>
</dbReference>
<dbReference type="PANTHER" id="PTHR38011">
    <property type="entry name" value="DIHYDROFOLATE REDUCTASE FAMILY PROTEIN (AFU_ORTHOLOGUE AFUA_8G06820)"/>
    <property type="match status" value="1"/>
</dbReference>
<accession>A0A2N7TZJ0</accession>
<dbReference type="InterPro" id="IPR002734">
    <property type="entry name" value="RibDG_C"/>
</dbReference>
<dbReference type="SUPFAM" id="SSF53597">
    <property type="entry name" value="Dihydrofolate reductase-like"/>
    <property type="match status" value="1"/>
</dbReference>
<dbReference type="InterPro" id="IPR050765">
    <property type="entry name" value="Riboflavin_Biosynth_HTPR"/>
</dbReference>
<organism evidence="2 3">
    <name type="scientific">Billgrantia endophytica</name>
    <dbReference type="NCBI Taxonomy" id="2033802"/>
    <lineage>
        <taxon>Bacteria</taxon>
        <taxon>Pseudomonadati</taxon>
        <taxon>Pseudomonadota</taxon>
        <taxon>Gammaproteobacteria</taxon>
        <taxon>Oceanospirillales</taxon>
        <taxon>Halomonadaceae</taxon>
        <taxon>Billgrantia</taxon>
    </lineage>
</organism>
<reference evidence="2 3" key="1">
    <citation type="submission" date="2018-01" db="EMBL/GenBank/DDBJ databases">
        <title>Halomonas endophytica sp. nov., isolated from storage liquid in the stems of Populus euphratica.</title>
        <authorList>
            <person name="Chen C."/>
        </authorList>
    </citation>
    <scope>NUCLEOTIDE SEQUENCE [LARGE SCALE GENOMIC DNA]</scope>
    <source>
        <strain evidence="2 3">MC28</strain>
    </source>
</reference>
<dbReference type="Proteomes" id="UP000235803">
    <property type="component" value="Unassembled WGS sequence"/>
</dbReference>
<keyword evidence="3" id="KW-1185">Reference proteome</keyword>
<evidence type="ECO:0000313" key="2">
    <source>
        <dbReference type="EMBL" id="PMR73595.1"/>
    </source>
</evidence>
<evidence type="ECO:0000259" key="1">
    <source>
        <dbReference type="Pfam" id="PF01872"/>
    </source>
</evidence>
<proteinExistence type="predicted"/>
<feature type="domain" description="Bacterial bifunctional deaminase-reductase C-terminal" evidence="1">
    <location>
        <begin position="9"/>
        <end position="200"/>
    </location>
</feature>